<reference evidence="2" key="1">
    <citation type="submission" date="2020-06" db="EMBL/GenBank/DDBJ databases">
        <authorList>
            <person name="Li T."/>
            <person name="Hu X."/>
            <person name="Zhang T."/>
            <person name="Song X."/>
            <person name="Zhang H."/>
            <person name="Dai N."/>
            <person name="Sheng W."/>
            <person name="Hou X."/>
            <person name="Wei L."/>
        </authorList>
    </citation>
    <scope>NUCLEOTIDE SEQUENCE</scope>
    <source>
        <strain evidence="2">G01</strain>
        <tissue evidence="2">Leaf</tissue>
    </source>
</reference>
<evidence type="ECO:0000313" key="2">
    <source>
        <dbReference type="EMBL" id="KAL0310569.1"/>
    </source>
</evidence>
<sequence>MSEEFREFYYHQPFHDDQRRVDAAATNFPYSSSAHSSANASADDSSSSLHPQYLQMFDPSYLSFTEFLHGSADHNSFSTAFGSTSEAFSALKKRNRWWEAAKPQLRPTPPYRPPPLRRRQGIRRIQTRARKKVRFRVQATTGAPPPKVPGEETRGEIIPRPFSCDHHIRRATQPPRSGDSPWERGRNVRLFHAISGAAIDTGRSQLPSRAVSSDAPPLQLRRRGEYEQFVSSTAAVPAVSCRLWTLAGHNSTWISQTGALIDPSDIQ</sequence>
<dbReference type="AlphaFoldDB" id="A0AAW2KW11"/>
<name>A0AAW2KW11_9LAMI</name>
<comment type="caution">
    <text evidence="2">The sequence shown here is derived from an EMBL/GenBank/DDBJ whole genome shotgun (WGS) entry which is preliminary data.</text>
</comment>
<feature type="compositionally biased region" description="Low complexity" evidence="1">
    <location>
        <begin position="31"/>
        <end position="48"/>
    </location>
</feature>
<accession>A0AAW2KW11</accession>
<protein>
    <submittedName>
        <fullName evidence="2">Uncharacterized protein</fullName>
    </submittedName>
</protein>
<feature type="region of interest" description="Disordered" evidence="1">
    <location>
        <begin position="21"/>
        <end position="48"/>
    </location>
</feature>
<proteinExistence type="predicted"/>
<evidence type="ECO:0000256" key="1">
    <source>
        <dbReference type="SAM" id="MobiDB-lite"/>
    </source>
</evidence>
<dbReference type="EMBL" id="JACGWK010000016">
    <property type="protein sequence ID" value="KAL0310569.1"/>
    <property type="molecule type" value="Genomic_DNA"/>
</dbReference>
<gene>
    <name evidence="2" type="ORF">Sangu_2351600</name>
</gene>
<organism evidence="2">
    <name type="scientific">Sesamum angustifolium</name>
    <dbReference type="NCBI Taxonomy" id="2727405"/>
    <lineage>
        <taxon>Eukaryota</taxon>
        <taxon>Viridiplantae</taxon>
        <taxon>Streptophyta</taxon>
        <taxon>Embryophyta</taxon>
        <taxon>Tracheophyta</taxon>
        <taxon>Spermatophyta</taxon>
        <taxon>Magnoliopsida</taxon>
        <taxon>eudicotyledons</taxon>
        <taxon>Gunneridae</taxon>
        <taxon>Pentapetalae</taxon>
        <taxon>asterids</taxon>
        <taxon>lamiids</taxon>
        <taxon>Lamiales</taxon>
        <taxon>Pedaliaceae</taxon>
        <taxon>Sesamum</taxon>
    </lineage>
</organism>
<reference evidence="2" key="2">
    <citation type="journal article" date="2024" name="Plant">
        <title>Genomic evolution and insights into agronomic trait innovations of Sesamum species.</title>
        <authorList>
            <person name="Miao H."/>
            <person name="Wang L."/>
            <person name="Qu L."/>
            <person name="Liu H."/>
            <person name="Sun Y."/>
            <person name="Le M."/>
            <person name="Wang Q."/>
            <person name="Wei S."/>
            <person name="Zheng Y."/>
            <person name="Lin W."/>
            <person name="Duan Y."/>
            <person name="Cao H."/>
            <person name="Xiong S."/>
            <person name="Wang X."/>
            <person name="Wei L."/>
            <person name="Li C."/>
            <person name="Ma Q."/>
            <person name="Ju M."/>
            <person name="Zhao R."/>
            <person name="Li G."/>
            <person name="Mu C."/>
            <person name="Tian Q."/>
            <person name="Mei H."/>
            <person name="Zhang T."/>
            <person name="Gao T."/>
            <person name="Zhang H."/>
        </authorList>
    </citation>
    <scope>NUCLEOTIDE SEQUENCE</scope>
    <source>
        <strain evidence="2">G01</strain>
    </source>
</reference>